<accession>A0A3D9ZXN6</accession>
<dbReference type="InterPro" id="IPR036890">
    <property type="entry name" value="HATPase_C_sf"/>
</dbReference>
<keyword evidence="3" id="KW-0597">Phosphoprotein</keyword>
<feature type="transmembrane region" description="Helical" evidence="9">
    <location>
        <begin position="62"/>
        <end position="79"/>
    </location>
</feature>
<evidence type="ECO:0000256" key="8">
    <source>
        <dbReference type="ARBA" id="ARBA00023012"/>
    </source>
</evidence>
<dbReference type="EC" id="2.7.13.3" evidence="2"/>
<evidence type="ECO:0000256" key="7">
    <source>
        <dbReference type="ARBA" id="ARBA00022840"/>
    </source>
</evidence>
<keyword evidence="9" id="KW-1133">Transmembrane helix</keyword>
<dbReference type="RefSeq" id="WP_116074586.1">
    <property type="nucleotide sequence ID" value="NZ_BONB01000028.1"/>
</dbReference>
<dbReference type="CDD" id="cd16917">
    <property type="entry name" value="HATPase_UhpB-NarQ-NarX-like"/>
    <property type="match status" value="1"/>
</dbReference>
<keyword evidence="5" id="KW-0547">Nucleotide-binding</keyword>
<name>A0A3D9ZXN6_9ACTN</name>
<feature type="transmembrane region" description="Helical" evidence="9">
    <location>
        <begin position="38"/>
        <end position="56"/>
    </location>
</feature>
<feature type="transmembrane region" description="Helical" evidence="9">
    <location>
        <begin position="86"/>
        <end position="109"/>
    </location>
</feature>
<comment type="catalytic activity">
    <reaction evidence="1">
        <text>ATP + protein L-histidine = ADP + protein N-phospho-L-histidine.</text>
        <dbReference type="EC" id="2.7.13.3"/>
    </reaction>
</comment>
<dbReference type="OrthoDB" id="227596at2"/>
<dbReference type="GO" id="GO:0016020">
    <property type="term" value="C:membrane"/>
    <property type="evidence" value="ECO:0007669"/>
    <property type="project" value="InterPro"/>
</dbReference>
<dbReference type="Pfam" id="PF07730">
    <property type="entry name" value="HisKA_3"/>
    <property type="match status" value="1"/>
</dbReference>
<dbReference type="SUPFAM" id="SSF55874">
    <property type="entry name" value="ATPase domain of HSP90 chaperone/DNA topoisomerase II/histidine kinase"/>
    <property type="match status" value="1"/>
</dbReference>
<evidence type="ECO:0000256" key="5">
    <source>
        <dbReference type="ARBA" id="ARBA00022741"/>
    </source>
</evidence>
<dbReference type="GO" id="GO:0005524">
    <property type="term" value="F:ATP binding"/>
    <property type="evidence" value="ECO:0007669"/>
    <property type="project" value="UniProtKB-KW"/>
</dbReference>
<dbReference type="EMBL" id="QUMQ01000001">
    <property type="protein sequence ID" value="REG01968.1"/>
    <property type="molecule type" value="Genomic_DNA"/>
</dbReference>
<dbReference type="Gene3D" id="3.30.565.10">
    <property type="entry name" value="Histidine kinase-like ATPase, C-terminal domain"/>
    <property type="match status" value="1"/>
</dbReference>
<keyword evidence="12" id="KW-1185">Reference proteome</keyword>
<dbReference type="GO" id="GO:0000155">
    <property type="term" value="F:phosphorelay sensor kinase activity"/>
    <property type="evidence" value="ECO:0007669"/>
    <property type="project" value="InterPro"/>
</dbReference>
<evidence type="ECO:0000256" key="9">
    <source>
        <dbReference type="SAM" id="Phobius"/>
    </source>
</evidence>
<dbReference type="GO" id="GO:0046983">
    <property type="term" value="F:protein dimerization activity"/>
    <property type="evidence" value="ECO:0007669"/>
    <property type="project" value="InterPro"/>
</dbReference>
<evidence type="ECO:0000256" key="4">
    <source>
        <dbReference type="ARBA" id="ARBA00022679"/>
    </source>
</evidence>
<evidence type="ECO:0000313" key="12">
    <source>
        <dbReference type="Proteomes" id="UP000256913"/>
    </source>
</evidence>
<keyword evidence="9" id="KW-0812">Transmembrane</keyword>
<keyword evidence="9" id="KW-0472">Membrane</keyword>
<feature type="domain" description="Signal transduction histidine kinase subgroup 3 dimerisation and phosphoacceptor" evidence="10">
    <location>
        <begin position="171"/>
        <end position="236"/>
    </location>
</feature>
<comment type="caution">
    <text evidence="11">The sequence shown here is derived from an EMBL/GenBank/DDBJ whole genome shotgun (WGS) entry which is preliminary data.</text>
</comment>
<evidence type="ECO:0000256" key="1">
    <source>
        <dbReference type="ARBA" id="ARBA00000085"/>
    </source>
</evidence>
<evidence type="ECO:0000256" key="3">
    <source>
        <dbReference type="ARBA" id="ARBA00022553"/>
    </source>
</evidence>
<dbReference type="PANTHER" id="PTHR24421">
    <property type="entry name" value="NITRATE/NITRITE SENSOR PROTEIN NARX-RELATED"/>
    <property type="match status" value="1"/>
</dbReference>
<protein>
    <recommendedName>
        <fullName evidence="2">histidine kinase</fullName>
        <ecNumber evidence="2">2.7.13.3</ecNumber>
    </recommendedName>
</protein>
<dbReference type="PANTHER" id="PTHR24421:SF10">
    <property type="entry name" value="NITRATE_NITRITE SENSOR PROTEIN NARQ"/>
    <property type="match status" value="1"/>
</dbReference>
<feature type="transmembrane region" description="Helical" evidence="9">
    <location>
        <begin position="13"/>
        <end position="31"/>
    </location>
</feature>
<dbReference type="AlphaFoldDB" id="A0A3D9ZXN6"/>
<evidence type="ECO:0000313" key="11">
    <source>
        <dbReference type="EMBL" id="REG01968.1"/>
    </source>
</evidence>
<reference evidence="11 12" key="1">
    <citation type="submission" date="2018-08" db="EMBL/GenBank/DDBJ databases">
        <title>Sequencing the genomes of 1000 actinobacteria strains.</title>
        <authorList>
            <person name="Klenk H.-P."/>
        </authorList>
    </citation>
    <scope>NUCLEOTIDE SEQUENCE [LARGE SCALE GENOMIC DNA]</scope>
    <source>
        <strain evidence="11 12">DSM 44099</strain>
    </source>
</reference>
<keyword evidence="4" id="KW-0808">Transferase</keyword>
<dbReference type="InterPro" id="IPR011712">
    <property type="entry name" value="Sig_transdc_His_kin_sub3_dim/P"/>
</dbReference>
<evidence type="ECO:0000256" key="6">
    <source>
        <dbReference type="ARBA" id="ARBA00022777"/>
    </source>
</evidence>
<keyword evidence="8" id="KW-0902">Two-component regulatory system</keyword>
<feature type="transmembrane region" description="Helical" evidence="9">
    <location>
        <begin position="129"/>
        <end position="147"/>
    </location>
</feature>
<keyword evidence="6 11" id="KW-0418">Kinase</keyword>
<dbReference type="Gene3D" id="1.20.5.1930">
    <property type="match status" value="1"/>
</dbReference>
<dbReference type="Proteomes" id="UP000256913">
    <property type="component" value="Unassembled WGS sequence"/>
</dbReference>
<proteinExistence type="predicted"/>
<evidence type="ECO:0000256" key="2">
    <source>
        <dbReference type="ARBA" id="ARBA00012438"/>
    </source>
</evidence>
<gene>
    <name evidence="11" type="ORF">DFJ67_8057</name>
</gene>
<organism evidence="11 12">
    <name type="scientific">Asanoa ferruginea</name>
    <dbReference type="NCBI Taxonomy" id="53367"/>
    <lineage>
        <taxon>Bacteria</taxon>
        <taxon>Bacillati</taxon>
        <taxon>Actinomycetota</taxon>
        <taxon>Actinomycetes</taxon>
        <taxon>Micromonosporales</taxon>
        <taxon>Micromonosporaceae</taxon>
        <taxon>Asanoa</taxon>
    </lineage>
</organism>
<sequence length="371" mass="38740">MTALVRHLPPTHLVRWAARAVVTLFALAAAVQPVRQSPLVTGCALAVTVAAALLIAEGRRGLLAFFVVSGAGVVVLGNGTPSKVGWFGLCVLVGWCALVGTTRATVALWAATVGTLAVEWAVTVGDAGWGAWIAGTTFSAFGCLLARRERDLVKRLRIAQEGLADRVRAEERDRIARELHDVIAHSLTISLLHVSSARLALDEDPVEADRAMREAERLGRQCLTEVRQVVGLLRHDEAGTMAPLPGAAQLSTLVDQFRRAGADVALTTDGDVSVLPNTLGLALYRILQESLTNAARHAPAARTAALLAVTSTGAVLVVDTAGVGGSVVGAGSGLLSMRERAQMLGGTCVAGPVDGGWQVRAELPLRPGTHP</sequence>
<evidence type="ECO:0000259" key="10">
    <source>
        <dbReference type="Pfam" id="PF07730"/>
    </source>
</evidence>
<keyword evidence="7" id="KW-0067">ATP-binding</keyword>
<dbReference type="InterPro" id="IPR050482">
    <property type="entry name" value="Sensor_HK_TwoCompSys"/>
</dbReference>